<dbReference type="InterPro" id="IPR002347">
    <property type="entry name" value="SDR_fam"/>
</dbReference>
<organism evidence="2 3">
    <name type="scientific">Phreatobacter cathodiphilus</name>
    <dbReference type="NCBI Taxonomy" id="1868589"/>
    <lineage>
        <taxon>Bacteria</taxon>
        <taxon>Pseudomonadati</taxon>
        <taxon>Pseudomonadota</taxon>
        <taxon>Alphaproteobacteria</taxon>
        <taxon>Hyphomicrobiales</taxon>
        <taxon>Phreatobacteraceae</taxon>
        <taxon>Phreatobacter</taxon>
    </lineage>
</organism>
<dbReference type="OrthoDB" id="9793325at2"/>
<dbReference type="Proteomes" id="UP000237889">
    <property type="component" value="Chromosome"/>
</dbReference>
<evidence type="ECO:0000256" key="1">
    <source>
        <dbReference type="ARBA" id="ARBA00006484"/>
    </source>
</evidence>
<dbReference type="AlphaFoldDB" id="A0A2S0N7E9"/>
<evidence type="ECO:0000313" key="3">
    <source>
        <dbReference type="Proteomes" id="UP000237889"/>
    </source>
</evidence>
<accession>A0A2S0N7E9</accession>
<dbReference type="Pfam" id="PF13561">
    <property type="entry name" value="adh_short_C2"/>
    <property type="match status" value="1"/>
</dbReference>
<protein>
    <submittedName>
        <fullName evidence="2">3-oxoacyl-ACP reductase</fullName>
    </submittedName>
</protein>
<name>A0A2S0N7E9_9HYPH</name>
<evidence type="ECO:0000313" key="2">
    <source>
        <dbReference type="EMBL" id="AVO43861.1"/>
    </source>
</evidence>
<gene>
    <name evidence="2" type="ORF">C6569_01555</name>
</gene>
<dbReference type="PANTHER" id="PTHR42879:SF6">
    <property type="entry name" value="NADPH-DEPENDENT REDUCTASE BACG"/>
    <property type="match status" value="1"/>
</dbReference>
<dbReference type="KEGG" id="phr:C6569_01555"/>
<keyword evidence="3" id="KW-1185">Reference proteome</keyword>
<comment type="similarity">
    <text evidence="1">Belongs to the short-chain dehydrogenases/reductases (SDR) family.</text>
</comment>
<dbReference type="EMBL" id="CP027668">
    <property type="protein sequence ID" value="AVO43861.1"/>
    <property type="molecule type" value="Genomic_DNA"/>
</dbReference>
<dbReference type="SUPFAM" id="SSF51735">
    <property type="entry name" value="NAD(P)-binding Rossmann-fold domains"/>
    <property type="match status" value="1"/>
</dbReference>
<reference evidence="2 3" key="1">
    <citation type="submission" date="2018-03" db="EMBL/GenBank/DDBJ databases">
        <title>Genome sequencing of Phreatobacter sp.</title>
        <authorList>
            <person name="Kim S.-J."/>
            <person name="Heo J."/>
            <person name="Kwon S.-W."/>
        </authorList>
    </citation>
    <scope>NUCLEOTIDE SEQUENCE [LARGE SCALE GENOMIC DNA]</scope>
    <source>
        <strain evidence="2 3">S-12</strain>
    </source>
</reference>
<dbReference type="InterPro" id="IPR050259">
    <property type="entry name" value="SDR"/>
</dbReference>
<proteinExistence type="inferred from homology"/>
<dbReference type="Gene3D" id="3.40.50.720">
    <property type="entry name" value="NAD(P)-binding Rossmann-like Domain"/>
    <property type="match status" value="1"/>
</dbReference>
<dbReference type="PANTHER" id="PTHR42879">
    <property type="entry name" value="3-OXOACYL-(ACYL-CARRIER-PROTEIN) REDUCTASE"/>
    <property type="match status" value="1"/>
</dbReference>
<dbReference type="FunFam" id="3.40.50.720:FF:000084">
    <property type="entry name" value="Short-chain dehydrogenase reductase"/>
    <property type="match status" value="1"/>
</dbReference>
<sequence length="262" mass="27145">MDFGLSDKKALVLASSRGLGLGIAEALAAEGCTVMLVGRTADRIKANAEAITARGKGKAYGIAADLGADGAVDEIVALAEKTLGQIDILVNNTGGPPAKPATEVAPDEWAKLFKVMVEPVFQITAKVLPGMRARKWGRILTVASSGVENPIPNLALSNALRSTIVGWSKTLSTEVAKDNVTVNMILPGRIATDRIKELDEANSKRSGKSMDEIQAASIATIPAGRLGTAAEFGATAAFLCSEQAAYITGSKIRVDGGATKNV</sequence>
<dbReference type="PRINTS" id="PR00081">
    <property type="entry name" value="GDHRDH"/>
</dbReference>
<dbReference type="CDD" id="cd05344">
    <property type="entry name" value="BKR_like_SDR_like"/>
    <property type="match status" value="1"/>
</dbReference>
<dbReference type="RefSeq" id="WP_106747191.1">
    <property type="nucleotide sequence ID" value="NZ_CP027668.1"/>
</dbReference>
<dbReference type="InterPro" id="IPR036291">
    <property type="entry name" value="NAD(P)-bd_dom_sf"/>
</dbReference>